<feature type="non-terminal residue" evidence="1">
    <location>
        <position position="1"/>
    </location>
</feature>
<proteinExistence type="predicted"/>
<protein>
    <recommendedName>
        <fullName evidence="2">AsmA domain-containing protein</fullName>
    </recommendedName>
</protein>
<comment type="caution">
    <text evidence="1">The sequence shown here is derived from an EMBL/GenBank/DDBJ whole genome shotgun (WGS) entry which is preliminary data.</text>
</comment>
<organism evidence="1">
    <name type="scientific">marine sediment metagenome</name>
    <dbReference type="NCBI Taxonomy" id="412755"/>
    <lineage>
        <taxon>unclassified sequences</taxon>
        <taxon>metagenomes</taxon>
        <taxon>ecological metagenomes</taxon>
    </lineage>
</organism>
<sequence>VVLIVLAFFLVPAFVSSEKGRKIILTRINNSIDGRINFAGLSMSWLKGVKVTDFNFQDSTGQTLVRIGQIETKPHYAAILFGTLSFGKTTIDEPVIVINLKPKQIHKTKVSPQKPAGNKESQLPMIPIKKIDLTVNNGNLKVTDSKAKTVELPSSFLTERRNVEPD</sequence>
<name>X1TLV7_9ZZZZ</name>
<dbReference type="AlphaFoldDB" id="X1TLV7"/>
<evidence type="ECO:0000313" key="1">
    <source>
        <dbReference type="EMBL" id="GAJ06259.1"/>
    </source>
</evidence>
<evidence type="ECO:0008006" key="2">
    <source>
        <dbReference type="Google" id="ProtNLM"/>
    </source>
</evidence>
<accession>X1TLV7</accession>
<dbReference type="EMBL" id="BARW01029143">
    <property type="protein sequence ID" value="GAJ06259.1"/>
    <property type="molecule type" value="Genomic_DNA"/>
</dbReference>
<reference evidence="1" key="1">
    <citation type="journal article" date="2014" name="Front. Microbiol.">
        <title>High frequency of phylogenetically diverse reductive dehalogenase-homologous genes in deep subseafloor sedimentary metagenomes.</title>
        <authorList>
            <person name="Kawai M."/>
            <person name="Futagami T."/>
            <person name="Toyoda A."/>
            <person name="Takaki Y."/>
            <person name="Nishi S."/>
            <person name="Hori S."/>
            <person name="Arai W."/>
            <person name="Tsubouchi T."/>
            <person name="Morono Y."/>
            <person name="Uchiyama I."/>
            <person name="Ito T."/>
            <person name="Fujiyama A."/>
            <person name="Inagaki F."/>
            <person name="Takami H."/>
        </authorList>
    </citation>
    <scope>NUCLEOTIDE SEQUENCE</scope>
    <source>
        <strain evidence="1">Expedition CK06-06</strain>
    </source>
</reference>
<gene>
    <name evidence="1" type="ORF">S12H4_46905</name>
</gene>